<feature type="region of interest" description="Disordered" evidence="1">
    <location>
        <begin position="61"/>
        <end position="84"/>
    </location>
</feature>
<dbReference type="EMBL" id="MCOG01000384">
    <property type="protein sequence ID" value="ORY11186.1"/>
    <property type="molecule type" value="Genomic_DNA"/>
</dbReference>
<evidence type="ECO:0000313" key="2">
    <source>
        <dbReference type="EMBL" id="ORY11186.1"/>
    </source>
</evidence>
<proteinExistence type="predicted"/>
<evidence type="ECO:0000256" key="1">
    <source>
        <dbReference type="SAM" id="MobiDB-lite"/>
    </source>
</evidence>
<name>A0A1Y1ZLS7_9FUNG</name>
<accession>A0A1Y1ZLS7</accession>
<protein>
    <submittedName>
        <fullName evidence="2">Uncharacterized protein</fullName>
    </submittedName>
</protein>
<gene>
    <name evidence="2" type="ORF">LY90DRAFT_518564</name>
</gene>
<dbReference type="AlphaFoldDB" id="A0A1Y1ZLS7"/>
<reference evidence="2 3" key="1">
    <citation type="submission" date="2016-08" db="EMBL/GenBank/DDBJ databases">
        <title>A Parts List for Fungal Cellulosomes Revealed by Comparative Genomics.</title>
        <authorList>
            <consortium name="DOE Joint Genome Institute"/>
            <person name="Haitjema C.H."/>
            <person name="Gilmore S.P."/>
            <person name="Henske J.K."/>
            <person name="Solomon K.V."/>
            <person name="De Groot R."/>
            <person name="Kuo A."/>
            <person name="Mondo S.J."/>
            <person name="Salamov A.A."/>
            <person name="Labutti K."/>
            <person name="Zhao Z."/>
            <person name="Chiniquy J."/>
            <person name="Barry K."/>
            <person name="Brewer H.M."/>
            <person name="Purvine S.O."/>
            <person name="Wright A.T."/>
            <person name="Boxma B."/>
            <person name="Van Alen T."/>
            <person name="Hackstein J.H."/>
            <person name="Baker S.E."/>
            <person name="Grigoriev I.V."/>
            <person name="O'Malley M.A."/>
        </authorList>
    </citation>
    <scope>NUCLEOTIDE SEQUENCE [LARGE SCALE GENOMIC DNA]</scope>
    <source>
        <strain evidence="2 3">G1</strain>
    </source>
</reference>
<feature type="compositionally biased region" description="Basic and acidic residues" evidence="1">
    <location>
        <begin position="61"/>
        <end position="75"/>
    </location>
</feature>
<keyword evidence="3" id="KW-1185">Reference proteome</keyword>
<organism evidence="2 3">
    <name type="scientific">Neocallimastix californiae</name>
    <dbReference type="NCBI Taxonomy" id="1754190"/>
    <lineage>
        <taxon>Eukaryota</taxon>
        <taxon>Fungi</taxon>
        <taxon>Fungi incertae sedis</taxon>
        <taxon>Chytridiomycota</taxon>
        <taxon>Chytridiomycota incertae sedis</taxon>
        <taxon>Neocallimastigomycetes</taxon>
        <taxon>Neocallimastigales</taxon>
        <taxon>Neocallimastigaceae</taxon>
        <taxon>Neocallimastix</taxon>
    </lineage>
</organism>
<evidence type="ECO:0000313" key="3">
    <source>
        <dbReference type="Proteomes" id="UP000193920"/>
    </source>
</evidence>
<comment type="caution">
    <text evidence="2">The sequence shown here is derived from an EMBL/GenBank/DDBJ whole genome shotgun (WGS) entry which is preliminary data.</text>
</comment>
<sequence>MIFFQRIQRTITYKVIGGKNVNTRQIDRQNYNKNYRMSSNNPIPKTTLLIQDRSVYEKFSSEAKKSSLSTKEGHKSLNLMNTDLRNKQPKLLKIDYESPG</sequence>
<dbReference type="Proteomes" id="UP000193920">
    <property type="component" value="Unassembled WGS sequence"/>
</dbReference>